<name>A0AAN8F1M5_TRICO</name>
<accession>A0AAN8F1M5</accession>
<reference evidence="1 2" key="1">
    <citation type="submission" date="2019-10" db="EMBL/GenBank/DDBJ databases">
        <title>Assembly and Annotation for the nematode Trichostrongylus colubriformis.</title>
        <authorList>
            <person name="Martin J."/>
        </authorList>
    </citation>
    <scope>NUCLEOTIDE SEQUENCE [LARGE SCALE GENOMIC DNA]</scope>
    <source>
        <strain evidence="1">G859</strain>
        <tissue evidence="1">Whole worm</tissue>
    </source>
</reference>
<evidence type="ECO:0000313" key="1">
    <source>
        <dbReference type="EMBL" id="KAK5965862.1"/>
    </source>
</evidence>
<organism evidence="1 2">
    <name type="scientific">Trichostrongylus colubriformis</name>
    <name type="common">Black scour worm</name>
    <dbReference type="NCBI Taxonomy" id="6319"/>
    <lineage>
        <taxon>Eukaryota</taxon>
        <taxon>Metazoa</taxon>
        <taxon>Ecdysozoa</taxon>
        <taxon>Nematoda</taxon>
        <taxon>Chromadorea</taxon>
        <taxon>Rhabditida</taxon>
        <taxon>Rhabditina</taxon>
        <taxon>Rhabditomorpha</taxon>
        <taxon>Strongyloidea</taxon>
        <taxon>Trichostrongylidae</taxon>
        <taxon>Trichostrongylus</taxon>
    </lineage>
</organism>
<dbReference type="EMBL" id="WIXE01024159">
    <property type="protein sequence ID" value="KAK5965862.1"/>
    <property type="molecule type" value="Genomic_DNA"/>
</dbReference>
<dbReference type="Proteomes" id="UP001331761">
    <property type="component" value="Unassembled WGS sequence"/>
</dbReference>
<sequence length="389" mass="43322">MDNRPCPFVRSTYYMNAERPWATCGEETLPTHHRQAASDDPKQINHPFPAHFPQQKPSIFKPSAYVNELPSYTVNYYMENSPNLAKILENEAGSIDIPVTTEPCRQAQHNVPQNTIVANIGENSVSPLLASQGATKPEAKNTGKQWETSAYAWDFHEEVPCSQAQQNVPQNTIVANIGENSVSPLLASQEATKPEAKNTGKQWETSAYAWNFHEEVPDMENTIKLDFEVGQDVFATASQALPLEYSNNIDEMESPVEYMKPKYSTQLNSPSKSEKYISPLESQYIGIPNDFYLAYSSCPQQFPDITVSNVIQSPYELQTVHAVPVQANQQPIGTIDAGIDPKDLPAPVHFPSVHYAAQYSPYGEAFSPVRPSAYQQEELNDLVSCIDGM</sequence>
<evidence type="ECO:0000313" key="2">
    <source>
        <dbReference type="Proteomes" id="UP001331761"/>
    </source>
</evidence>
<proteinExistence type="predicted"/>
<dbReference type="AlphaFoldDB" id="A0AAN8F1M5"/>
<gene>
    <name evidence="1" type="ORF">GCK32_002528</name>
</gene>
<comment type="caution">
    <text evidence="1">The sequence shown here is derived from an EMBL/GenBank/DDBJ whole genome shotgun (WGS) entry which is preliminary data.</text>
</comment>
<protein>
    <submittedName>
        <fullName evidence="1">Uncharacterized protein</fullName>
    </submittedName>
</protein>
<keyword evidence="2" id="KW-1185">Reference proteome</keyword>